<dbReference type="Proteomes" id="UP000186385">
    <property type="component" value="Unassembled WGS sequence"/>
</dbReference>
<feature type="transmembrane region" description="Helical" evidence="9">
    <location>
        <begin position="190"/>
        <end position="210"/>
    </location>
</feature>
<evidence type="ECO:0000256" key="5">
    <source>
        <dbReference type="ARBA" id="ARBA00022692"/>
    </source>
</evidence>
<dbReference type="AlphaFoldDB" id="A0A1N6Z5U1"/>
<keyword evidence="2" id="KW-0813">Transport</keyword>
<dbReference type="Proteomes" id="UP000215545">
    <property type="component" value="Unassembled WGS sequence"/>
</dbReference>
<organism evidence="12 13">
    <name type="scientific">Domibacillus enclensis</name>
    <dbReference type="NCBI Taxonomy" id="1017273"/>
    <lineage>
        <taxon>Bacteria</taxon>
        <taxon>Bacillati</taxon>
        <taxon>Bacillota</taxon>
        <taxon>Bacilli</taxon>
        <taxon>Bacillales</taxon>
        <taxon>Bacillaceae</taxon>
        <taxon>Domibacillus</taxon>
    </lineage>
</organism>
<evidence type="ECO:0000313" key="13">
    <source>
        <dbReference type="Proteomes" id="UP000186385"/>
    </source>
</evidence>
<feature type="transmembrane region" description="Helical" evidence="9">
    <location>
        <begin position="65"/>
        <end position="87"/>
    </location>
</feature>
<evidence type="ECO:0000313" key="11">
    <source>
        <dbReference type="EMBL" id="OXS76602.1"/>
    </source>
</evidence>
<evidence type="ECO:0000259" key="10">
    <source>
        <dbReference type="Pfam" id="PF03553"/>
    </source>
</evidence>
<keyword evidence="4" id="KW-1003">Cell membrane</keyword>
<feature type="transmembrane region" description="Helical" evidence="9">
    <location>
        <begin position="107"/>
        <end position="130"/>
    </location>
</feature>
<evidence type="ECO:0000256" key="3">
    <source>
        <dbReference type="ARBA" id="ARBA00022449"/>
    </source>
</evidence>
<comment type="similarity">
    <text evidence="8">Belongs to the NhaC Na(+)/H(+) (TC 2.A.35) antiporter family.</text>
</comment>
<protein>
    <submittedName>
        <fullName evidence="11">Na+/H+ antiporter NhaC</fullName>
    </submittedName>
    <submittedName>
        <fullName evidence="12">Sodium/proton antiporter, NhaC family</fullName>
    </submittedName>
</protein>
<dbReference type="RefSeq" id="WP_045851170.1">
    <property type="nucleotide sequence ID" value="NZ_FTLX01000006.1"/>
</dbReference>
<keyword evidence="14" id="KW-1185">Reference proteome</keyword>
<reference evidence="11" key="3">
    <citation type="submission" date="2017-03" db="EMBL/GenBank/DDBJ databases">
        <authorList>
            <person name="Dastager S.G."/>
            <person name="Neurgaonkar P.S."/>
            <person name="Dharne M.S."/>
        </authorList>
    </citation>
    <scope>NUCLEOTIDE SEQUENCE</scope>
    <source>
        <strain evidence="11">DSM 25145</strain>
    </source>
</reference>
<dbReference type="Pfam" id="PF03553">
    <property type="entry name" value="Na_H_antiporter"/>
    <property type="match status" value="1"/>
</dbReference>
<feature type="transmembrane region" description="Helical" evidence="9">
    <location>
        <begin position="344"/>
        <end position="364"/>
    </location>
</feature>
<comment type="subcellular location">
    <subcellularLocation>
        <location evidence="1">Cell membrane</location>
        <topology evidence="1">Multi-pass membrane protein</topology>
    </subcellularLocation>
</comment>
<evidence type="ECO:0000256" key="8">
    <source>
        <dbReference type="ARBA" id="ARBA00038435"/>
    </source>
</evidence>
<dbReference type="PANTHER" id="PTHR33451">
    <property type="entry name" value="MALATE-2H(+)/NA(+)-LACTATE ANTIPORTER"/>
    <property type="match status" value="1"/>
</dbReference>
<dbReference type="GO" id="GO:0015297">
    <property type="term" value="F:antiporter activity"/>
    <property type="evidence" value="ECO:0007669"/>
    <property type="project" value="UniProtKB-KW"/>
</dbReference>
<dbReference type="InterPro" id="IPR004770">
    <property type="entry name" value="Na/H_antiport_NhaC"/>
</dbReference>
<keyword evidence="3" id="KW-0050">Antiport</keyword>
<name>A0A1N6Z5U1_9BACI</name>
<evidence type="ECO:0000256" key="4">
    <source>
        <dbReference type="ARBA" id="ARBA00022475"/>
    </source>
</evidence>
<evidence type="ECO:0000256" key="7">
    <source>
        <dbReference type="ARBA" id="ARBA00023136"/>
    </source>
</evidence>
<feature type="transmembrane region" description="Helical" evidence="9">
    <location>
        <begin position="231"/>
        <end position="251"/>
    </location>
</feature>
<dbReference type="EMBL" id="FTLX01000006">
    <property type="protein sequence ID" value="SIR22208.1"/>
    <property type="molecule type" value="Genomic_DNA"/>
</dbReference>
<feature type="transmembrane region" description="Helical" evidence="9">
    <location>
        <begin position="7"/>
        <end position="29"/>
    </location>
</feature>
<evidence type="ECO:0000256" key="6">
    <source>
        <dbReference type="ARBA" id="ARBA00022989"/>
    </source>
</evidence>
<evidence type="ECO:0000256" key="9">
    <source>
        <dbReference type="SAM" id="Phobius"/>
    </source>
</evidence>
<keyword evidence="5 9" id="KW-0812">Transmembrane</keyword>
<accession>A0A1N6Z5U1</accession>
<dbReference type="InterPro" id="IPR052180">
    <property type="entry name" value="NhaC_Na-H+_Antiporter"/>
</dbReference>
<feature type="transmembrane region" description="Helical" evidence="9">
    <location>
        <begin position="257"/>
        <end position="275"/>
    </location>
</feature>
<keyword evidence="6 9" id="KW-1133">Transmembrane helix</keyword>
<dbReference type="EMBL" id="MWSK01000006">
    <property type="protein sequence ID" value="OXS76602.1"/>
    <property type="molecule type" value="Genomic_DNA"/>
</dbReference>
<dbReference type="NCBIfam" id="TIGR00931">
    <property type="entry name" value="antiport_nhaC"/>
    <property type="match status" value="1"/>
</dbReference>
<reference evidence="12 13" key="1">
    <citation type="submission" date="2017-01" db="EMBL/GenBank/DDBJ databases">
        <authorList>
            <person name="Mah S.A."/>
            <person name="Swanson W.J."/>
            <person name="Moy G.W."/>
            <person name="Vacquier V.D."/>
        </authorList>
    </citation>
    <scope>NUCLEOTIDE SEQUENCE [LARGE SCALE GENOMIC DNA]</scope>
    <source>
        <strain evidence="12 13">NIO-1016</strain>
    </source>
</reference>
<dbReference type="OrthoDB" id="9762978at2"/>
<gene>
    <name evidence="11" type="ORF">B1B05_13075</name>
    <name evidence="12" type="ORF">SAMN05443094_106109</name>
</gene>
<evidence type="ECO:0000256" key="1">
    <source>
        <dbReference type="ARBA" id="ARBA00004651"/>
    </source>
</evidence>
<keyword evidence="7 9" id="KW-0472">Membrane</keyword>
<dbReference type="PANTHER" id="PTHR33451:SF3">
    <property type="entry name" value="MALATE-2H(+)_NA(+)-LACTATE ANTIPORTER"/>
    <property type="match status" value="1"/>
</dbReference>
<sequence length="466" mass="49745">MTIRKPSFLMSVFMILLVAGILGTSILYYQVAPQIPIVIAAAAVALYGFTLGHRWKDIEASMVKSIAAGLPSILILCMIGILVGIWVLNGTVPTMSYYGLQLLAPEFFLASAVLICVVVSIMTGSSWSAISTMGVALMGVSYGMGISPAMTAGAIVCGAIFGDKVSPLSDTTNLASATAKVNIFEHIRHMMWTAVPSLLITLAIFLWIGFDSRLVNPDISQIQTMTQTLKEQFAITSVTLLSPLIIIVLALRKTAPIPTLFISLIVAVLTAFYTAPGTTLGEMMATAHFGYTAETGVESIDSLLSIGGLSAMMFGVSIILVALAFGGIIQQVGIAGFLHRKGNVILATVLSGIGVNTVIGEQYLSIILPGQMLEPAYKKANLHPKNLSRTLEDAGTIFHPIVPWGVTGAFIMSTLNIGMEYALFCFICLINPLIALIYGYTGFTLTPLEKKAELKEASFSERENVM</sequence>
<dbReference type="InterPro" id="IPR018461">
    <property type="entry name" value="Na/H_Antiport_NhaC-like_C"/>
</dbReference>
<proteinExistence type="inferred from homology"/>
<feature type="transmembrane region" description="Helical" evidence="9">
    <location>
        <begin position="35"/>
        <end position="53"/>
    </location>
</feature>
<evidence type="ECO:0000256" key="2">
    <source>
        <dbReference type="ARBA" id="ARBA00022448"/>
    </source>
</evidence>
<feature type="transmembrane region" description="Helical" evidence="9">
    <location>
        <begin position="421"/>
        <end position="440"/>
    </location>
</feature>
<reference evidence="14" key="2">
    <citation type="submission" date="2017-03" db="EMBL/GenBank/DDBJ databases">
        <title>Bacillus sp. V-88(T) DSM27956, whole genome shotgun sequencing project.</title>
        <authorList>
            <person name="Dastager S.G."/>
            <person name="Neurgaonkar P.S."/>
            <person name="Dharne M.S."/>
        </authorList>
    </citation>
    <scope>NUCLEOTIDE SEQUENCE [LARGE SCALE GENOMIC DNA]</scope>
    <source>
        <strain evidence="14">DSM 25145</strain>
    </source>
</reference>
<feature type="domain" description="Na+/H+ antiporter NhaC-like C-terminal" evidence="10">
    <location>
        <begin position="158"/>
        <end position="443"/>
    </location>
</feature>
<feature type="transmembrane region" description="Helical" evidence="9">
    <location>
        <begin position="312"/>
        <end position="338"/>
    </location>
</feature>
<dbReference type="STRING" id="1017273.SAMN05443094_106109"/>
<dbReference type="GO" id="GO:0005886">
    <property type="term" value="C:plasma membrane"/>
    <property type="evidence" value="ECO:0007669"/>
    <property type="project" value="UniProtKB-SubCell"/>
</dbReference>
<evidence type="ECO:0000313" key="12">
    <source>
        <dbReference type="EMBL" id="SIR22208.1"/>
    </source>
</evidence>
<evidence type="ECO:0000313" key="14">
    <source>
        <dbReference type="Proteomes" id="UP000215545"/>
    </source>
</evidence>